<dbReference type="AlphaFoldDB" id="A0AA39WW24"/>
<evidence type="ECO:0000313" key="3">
    <source>
        <dbReference type="Proteomes" id="UP001175000"/>
    </source>
</evidence>
<keyword evidence="3" id="KW-1185">Reference proteome</keyword>
<feature type="region of interest" description="Disordered" evidence="1">
    <location>
        <begin position="190"/>
        <end position="211"/>
    </location>
</feature>
<accession>A0AA39WW24</accession>
<name>A0AA39WW24_9PEZI</name>
<sequence>PPQLATPSSPTLSATPPPRRPYIGPRILRHQHQIAAKHKSKKLATEPLGSPYPTVTLKRWLIFSRTSSTPRLPRPPRPRPAMPISTSSAAPAPPPTAAASRSRRATLARPPPSALPPAQRRPPSASLRPQPPPQSALPPLQPPPQLSRQLPSSSVPSAASPSRRWPVDVLPTCRKRYVIHFSLFLPKSSRTKLTGTDDKSQAAESPIRNAHQDKAYVGERLWRLGGKLPIKGTVT</sequence>
<evidence type="ECO:0000313" key="2">
    <source>
        <dbReference type="EMBL" id="KAK0622320.1"/>
    </source>
</evidence>
<feature type="compositionally biased region" description="Pro residues" evidence="1">
    <location>
        <begin position="129"/>
        <end position="145"/>
    </location>
</feature>
<reference evidence="2" key="1">
    <citation type="submission" date="2023-06" db="EMBL/GenBank/DDBJ databases">
        <title>Genome-scale phylogeny and comparative genomics of the fungal order Sordariales.</title>
        <authorList>
            <consortium name="Lawrence Berkeley National Laboratory"/>
            <person name="Hensen N."/>
            <person name="Bonometti L."/>
            <person name="Westerberg I."/>
            <person name="Brannstrom I.O."/>
            <person name="Guillou S."/>
            <person name="Cros-Aarteil S."/>
            <person name="Calhoun S."/>
            <person name="Haridas S."/>
            <person name="Kuo A."/>
            <person name="Mondo S."/>
            <person name="Pangilinan J."/>
            <person name="Riley R."/>
            <person name="Labutti K."/>
            <person name="Andreopoulos B."/>
            <person name="Lipzen A."/>
            <person name="Chen C."/>
            <person name="Yanf M."/>
            <person name="Daum C."/>
            <person name="Ng V."/>
            <person name="Clum A."/>
            <person name="Steindorff A."/>
            <person name="Ohm R."/>
            <person name="Martin F."/>
            <person name="Silar P."/>
            <person name="Natvig D."/>
            <person name="Lalanne C."/>
            <person name="Gautier V."/>
            <person name="Ament-Velasquez S.L."/>
            <person name="Kruys A."/>
            <person name="Hutchinson M.I."/>
            <person name="Powell A.J."/>
            <person name="Barry K."/>
            <person name="Miller A.N."/>
            <person name="Grigoriev I.V."/>
            <person name="Debuchy R."/>
            <person name="Gladieux P."/>
            <person name="Thoren M.H."/>
            <person name="Johannesson H."/>
        </authorList>
    </citation>
    <scope>NUCLEOTIDE SEQUENCE</scope>
    <source>
        <strain evidence="2">CBS 606.72</strain>
    </source>
</reference>
<feature type="region of interest" description="Disordered" evidence="1">
    <location>
        <begin position="1"/>
        <end position="165"/>
    </location>
</feature>
<feature type="compositionally biased region" description="Low complexity" evidence="1">
    <location>
        <begin position="116"/>
        <end position="128"/>
    </location>
</feature>
<feature type="compositionally biased region" description="Low complexity" evidence="1">
    <location>
        <begin position="146"/>
        <end position="164"/>
    </location>
</feature>
<proteinExistence type="predicted"/>
<protein>
    <submittedName>
        <fullName evidence="2">Uncharacterized protein</fullName>
    </submittedName>
</protein>
<feature type="non-terminal residue" evidence="2">
    <location>
        <position position="235"/>
    </location>
</feature>
<feature type="compositionally biased region" description="Low complexity" evidence="1">
    <location>
        <begin position="1"/>
        <end position="14"/>
    </location>
</feature>
<gene>
    <name evidence="2" type="ORF">B0T14DRAFT_147104</name>
</gene>
<feature type="compositionally biased region" description="Basic residues" evidence="1">
    <location>
        <begin position="27"/>
        <end position="42"/>
    </location>
</feature>
<organism evidence="2 3">
    <name type="scientific">Immersiella caudata</name>
    <dbReference type="NCBI Taxonomy" id="314043"/>
    <lineage>
        <taxon>Eukaryota</taxon>
        <taxon>Fungi</taxon>
        <taxon>Dikarya</taxon>
        <taxon>Ascomycota</taxon>
        <taxon>Pezizomycotina</taxon>
        <taxon>Sordariomycetes</taxon>
        <taxon>Sordariomycetidae</taxon>
        <taxon>Sordariales</taxon>
        <taxon>Lasiosphaeriaceae</taxon>
        <taxon>Immersiella</taxon>
    </lineage>
</organism>
<comment type="caution">
    <text evidence="2">The sequence shown here is derived from an EMBL/GenBank/DDBJ whole genome shotgun (WGS) entry which is preliminary data.</text>
</comment>
<evidence type="ECO:0000256" key="1">
    <source>
        <dbReference type="SAM" id="MobiDB-lite"/>
    </source>
</evidence>
<dbReference type="EMBL" id="JAULSU010000003">
    <property type="protein sequence ID" value="KAK0622320.1"/>
    <property type="molecule type" value="Genomic_DNA"/>
</dbReference>
<feature type="compositionally biased region" description="Pro residues" evidence="1">
    <location>
        <begin position="72"/>
        <end position="81"/>
    </location>
</feature>
<dbReference type="Proteomes" id="UP001175000">
    <property type="component" value="Unassembled WGS sequence"/>
</dbReference>